<feature type="compositionally biased region" description="Low complexity" evidence="1">
    <location>
        <begin position="187"/>
        <end position="201"/>
    </location>
</feature>
<feature type="region of interest" description="Disordered" evidence="1">
    <location>
        <begin position="174"/>
        <end position="311"/>
    </location>
</feature>
<feature type="region of interest" description="Disordered" evidence="1">
    <location>
        <begin position="414"/>
        <end position="456"/>
    </location>
</feature>
<gene>
    <name evidence="2" type="ORF">BDZ94DRAFT_949365</name>
</gene>
<proteinExistence type="predicted"/>
<dbReference type="Proteomes" id="UP000807353">
    <property type="component" value="Unassembled WGS sequence"/>
</dbReference>
<sequence>MHPPSHYRNHAYLPSRPPSTVLDHFAFFQPDVITSSKSVYSGRPTQAPQRSSTNSFSQFFFTSVSSNGSHSMKLKIPKVSPSSKSNHANLIIKSVPSTLYDDPAFSPDPLSHPFFATNHDAAWASPATMIHSPNLPLSLNSPALDINTGGADKPSTSIPPITSTLHNKTVGKFYTRQPSSNTSAYESQQSLTPISSTSPSTDSHRPLDTDPKPVEVPHLPLQKKKNSLTMFWQKSNNTSGSIESENSNNKLQESPPSYDTIFSARPAHSRGVSAPELRQSVERPSVLPRPATTTADSRLPPPASKRNTDGHLIRAHELDKIDELDESNPLGIPVHHGGPYEAIQKMVQPKTPHNIGSQYQDQPQKPQISKGHLNYHTAPPPIGVSLNLTPGQVLPHNFQQHYLPQQDSGRPAIRSRLHESLPSQSRKPERNNEPFENIAPKWSNHHFSLPAEDSQQ</sequence>
<feature type="compositionally biased region" description="Polar residues" evidence="1">
    <location>
        <begin position="354"/>
        <end position="367"/>
    </location>
</feature>
<dbReference type="OrthoDB" id="2684446at2759"/>
<feature type="compositionally biased region" description="Polar residues" evidence="1">
    <location>
        <begin position="176"/>
        <end position="186"/>
    </location>
</feature>
<feature type="compositionally biased region" description="Polar residues" evidence="1">
    <location>
        <begin position="227"/>
        <end position="257"/>
    </location>
</feature>
<feature type="compositionally biased region" description="Basic and acidic residues" evidence="1">
    <location>
        <begin position="202"/>
        <end position="215"/>
    </location>
</feature>
<evidence type="ECO:0000256" key="1">
    <source>
        <dbReference type="SAM" id="MobiDB-lite"/>
    </source>
</evidence>
<accession>A0A9P5Y0S7</accession>
<name>A0A9P5Y0S7_9AGAR</name>
<protein>
    <submittedName>
        <fullName evidence="2">Uncharacterized protein</fullName>
    </submittedName>
</protein>
<keyword evidence="3" id="KW-1185">Reference proteome</keyword>
<evidence type="ECO:0000313" key="3">
    <source>
        <dbReference type="Proteomes" id="UP000807353"/>
    </source>
</evidence>
<feature type="region of interest" description="Disordered" evidence="1">
    <location>
        <begin position="351"/>
        <end position="379"/>
    </location>
</feature>
<dbReference type="EMBL" id="MU150304">
    <property type="protein sequence ID" value="KAF9460152.1"/>
    <property type="molecule type" value="Genomic_DNA"/>
</dbReference>
<comment type="caution">
    <text evidence="2">The sequence shown here is derived from an EMBL/GenBank/DDBJ whole genome shotgun (WGS) entry which is preliminary data.</text>
</comment>
<reference evidence="2" key="1">
    <citation type="submission" date="2020-11" db="EMBL/GenBank/DDBJ databases">
        <authorList>
            <consortium name="DOE Joint Genome Institute"/>
            <person name="Ahrendt S."/>
            <person name="Riley R."/>
            <person name="Andreopoulos W."/>
            <person name="Labutti K."/>
            <person name="Pangilinan J."/>
            <person name="Ruiz-Duenas F.J."/>
            <person name="Barrasa J.M."/>
            <person name="Sanchez-Garcia M."/>
            <person name="Camarero S."/>
            <person name="Miyauchi S."/>
            <person name="Serrano A."/>
            <person name="Linde D."/>
            <person name="Babiker R."/>
            <person name="Drula E."/>
            <person name="Ayuso-Fernandez I."/>
            <person name="Pacheco R."/>
            <person name="Padilla G."/>
            <person name="Ferreira P."/>
            <person name="Barriuso J."/>
            <person name="Kellner H."/>
            <person name="Castanera R."/>
            <person name="Alfaro M."/>
            <person name="Ramirez L."/>
            <person name="Pisabarro A.G."/>
            <person name="Kuo A."/>
            <person name="Tritt A."/>
            <person name="Lipzen A."/>
            <person name="He G."/>
            <person name="Yan M."/>
            <person name="Ng V."/>
            <person name="Cullen D."/>
            <person name="Martin F."/>
            <person name="Rosso M.-N."/>
            <person name="Henrissat B."/>
            <person name="Hibbett D."/>
            <person name="Martinez A.T."/>
            <person name="Grigoriev I.V."/>
        </authorList>
    </citation>
    <scope>NUCLEOTIDE SEQUENCE</scope>
    <source>
        <strain evidence="2">CBS 247.69</strain>
    </source>
</reference>
<dbReference type="AlphaFoldDB" id="A0A9P5Y0S7"/>
<evidence type="ECO:0000313" key="2">
    <source>
        <dbReference type="EMBL" id="KAF9460152.1"/>
    </source>
</evidence>
<organism evidence="2 3">
    <name type="scientific">Collybia nuda</name>
    <dbReference type="NCBI Taxonomy" id="64659"/>
    <lineage>
        <taxon>Eukaryota</taxon>
        <taxon>Fungi</taxon>
        <taxon>Dikarya</taxon>
        <taxon>Basidiomycota</taxon>
        <taxon>Agaricomycotina</taxon>
        <taxon>Agaricomycetes</taxon>
        <taxon>Agaricomycetidae</taxon>
        <taxon>Agaricales</taxon>
        <taxon>Tricholomatineae</taxon>
        <taxon>Clitocybaceae</taxon>
        <taxon>Collybia</taxon>
    </lineage>
</organism>